<dbReference type="EMBL" id="SPHZ02000012">
    <property type="protein sequence ID" value="KAF0889305.1"/>
    <property type="molecule type" value="Genomic_DNA"/>
</dbReference>
<dbReference type="InterPro" id="IPR045069">
    <property type="entry name" value="MATE_euk"/>
</dbReference>
<dbReference type="GO" id="GO:1990961">
    <property type="term" value="P:xenobiotic detoxification by transmembrane export across the plasma membrane"/>
    <property type="evidence" value="ECO:0007669"/>
    <property type="project" value="InterPro"/>
</dbReference>
<comment type="caution">
    <text evidence="7">The sequence shown here is derived from an EMBL/GenBank/DDBJ whole genome shotgun (WGS) entry which is preliminary data.</text>
</comment>
<proteinExistence type="inferred from homology"/>
<name>A0A6G1BLT5_9ORYZ</name>
<feature type="transmembrane region" description="Helical" evidence="6">
    <location>
        <begin position="62"/>
        <end position="87"/>
    </location>
</feature>
<dbReference type="AlphaFoldDB" id="A0A6G1BLT5"/>
<dbReference type="Proteomes" id="UP000479710">
    <property type="component" value="Unassembled WGS sequence"/>
</dbReference>
<comment type="subcellular location">
    <subcellularLocation>
        <location evidence="1">Membrane</location>
        <topology evidence="1">Multi-pass membrane protein</topology>
    </subcellularLocation>
</comment>
<dbReference type="Pfam" id="PF01554">
    <property type="entry name" value="MatE"/>
    <property type="match status" value="2"/>
</dbReference>
<dbReference type="OrthoDB" id="2126698at2759"/>
<keyword evidence="5 6" id="KW-0472">Membrane</keyword>
<dbReference type="GO" id="GO:0042910">
    <property type="term" value="F:xenobiotic transmembrane transporter activity"/>
    <property type="evidence" value="ECO:0007669"/>
    <property type="project" value="InterPro"/>
</dbReference>
<evidence type="ECO:0008006" key="9">
    <source>
        <dbReference type="Google" id="ProtNLM"/>
    </source>
</evidence>
<dbReference type="InterPro" id="IPR002528">
    <property type="entry name" value="MATE_fam"/>
</dbReference>
<dbReference type="GO" id="GO:0015297">
    <property type="term" value="F:antiporter activity"/>
    <property type="evidence" value="ECO:0007669"/>
    <property type="project" value="InterPro"/>
</dbReference>
<dbReference type="CDD" id="cd13132">
    <property type="entry name" value="MATE_eukaryotic"/>
    <property type="match status" value="1"/>
</dbReference>
<evidence type="ECO:0000313" key="7">
    <source>
        <dbReference type="EMBL" id="KAF0889305.1"/>
    </source>
</evidence>
<accession>A0A6G1BLT5</accession>
<evidence type="ECO:0000313" key="8">
    <source>
        <dbReference type="Proteomes" id="UP000479710"/>
    </source>
</evidence>
<dbReference type="GO" id="GO:0016020">
    <property type="term" value="C:membrane"/>
    <property type="evidence" value="ECO:0007669"/>
    <property type="project" value="UniProtKB-SubCell"/>
</dbReference>
<reference evidence="7 8" key="1">
    <citation type="submission" date="2019-11" db="EMBL/GenBank/DDBJ databases">
        <title>Whole genome sequence of Oryza granulata.</title>
        <authorList>
            <person name="Li W."/>
        </authorList>
    </citation>
    <scope>NUCLEOTIDE SEQUENCE [LARGE SCALE GENOMIC DNA]</scope>
    <source>
        <strain evidence="8">cv. Menghai</strain>
        <tissue evidence="7">Leaf</tissue>
    </source>
</reference>
<feature type="transmembrane region" description="Helical" evidence="6">
    <location>
        <begin position="135"/>
        <end position="157"/>
    </location>
</feature>
<evidence type="ECO:0000256" key="4">
    <source>
        <dbReference type="ARBA" id="ARBA00022989"/>
    </source>
</evidence>
<keyword evidence="4 6" id="KW-1133">Transmembrane helix</keyword>
<organism evidence="7 8">
    <name type="scientific">Oryza meyeriana var. granulata</name>
    <dbReference type="NCBI Taxonomy" id="110450"/>
    <lineage>
        <taxon>Eukaryota</taxon>
        <taxon>Viridiplantae</taxon>
        <taxon>Streptophyta</taxon>
        <taxon>Embryophyta</taxon>
        <taxon>Tracheophyta</taxon>
        <taxon>Spermatophyta</taxon>
        <taxon>Magnoliopsida</taxon>
        <taxon>Liliopsida</taxon>
        <taxon>Poales</taxon>
        <taxon>Poaceae</taxon>
        <taxon>BOP clade</taxon>
        <taxon>Oryzoideae</taxon>
        <taxon>Oryzeae</taxon>
        <taxon>Oryzinae</taxon>
        <taxon>Oryza</taxon>
        <taxon>Oryza meyeriana</taxon>
    </lineage>
</organism>
<evidence type="ECO:0000256" key="2">
    <source>
        <dbReference type="ARBA" id="ARBA00010199"/>
    </source>
</evidence>
<protein>
    <recommendedName>
        <fullName evidence="9">Protein DETOXIFICATION</fullName>
    </recommendedName>
</protein>
<evidence type="ECO:0000256" key="6">
    <source>
        <dbReference type="SAM" id="Phobius"/>
    </source>
</evidence>
<feature type="transmembrane region" description="Helical" evidence="6">
    <location>
        <begin position="219"/>
        <end position="239"/>
    </location>
</feature>
<keyword evidence="8" id="KW-1185">Reference proteome</keyword>
<feature type="transmembrane region" description="Helical" evidence="6">
    <location>
        <begin position="107"/>
        <end position="128"/>
    </location>
</feature>
<evidence type="ECO:0000256" key="3">
    <source>
        <dbReference type="ARBA" id="ARBA00022692"/>
    </source>
</evidence>
<feature type="transmembrane region" description="Helical" evidence="6">
    <location>
        <begin position="259"/>
        <end position="280"/>
    </location>
</feature>
<comment type="similarity">
    <text evidence="2">Belongs to the multi antimicrobial extrusion (MATE) (TC 2.A.66.1) family.</text>
</comment>
<dbReference type="PANTHER" id="PTHR11206">
    <property type="entry name" value="MULTIDRUG RESISTANCE PROTEIN"/>
    <property type="match status" value="1"/>
</dbReference>
<sequence>MVEARHDHAPNHVSMSEVMEELKLMRRLCLPISALNLLHYVKSMVTVLCMGRLGRAELAGGALAVGLTNVTGYSVLSGLALGLEPLAGQALLLPARVYLRSKGEPGRLTPCMALAVALHAPATVYLSLRLRVPGVAMATCMTNFATLAFLWISLTWAPAQKEPDEPTDLAEWAAMAHSAKWAELLRLSLPSCLSVCLEWWWYELMTIAAGYLRDPHTSLAAAGIIIQTTSLLYTIPITLSSAVSARVANELGAGRPRSAHISFMVAMGLAMVGSCAGLTWTTLGRQLWVHVFTEDPTVQSLTTSVLPVIGLCELANCPQTTGCGVLRGSARPAVGAGINLCSFYLVGAPVALVLAFGLDMGFWGLCIGLLSAQIMVIVEKKREKLVVGLTTRRMI</sequence>
<gene>
    <name evidence="7" type="ORF">E2562_022855</name>
</gene>
<keyword evidence="3 6" id="KW-0812">Transmembrane</keyword>
<evidence type="ECO:0000256" key="1">
    <source>
        <dbReference type="ARBA" id="ARBA00004141"/>
    </source>
</evidence>
<evidence type="ECO:0000256" key="5">
    <source>
        <dbReference type="ARBA" id="ARBA00023136"/>
    </source>
</evidence>